<dbReference type="SUPFAM" id="SSF47473">
    <property type="entry name" value="EF-hand"/>
    <property type="match status" value="1"/>
</dbReference>
<sequence length="72" mass="8316">MNKLKKMALRQNFPEKDIFGLKQMFKMIDTNNSGYITFEELKDGLSSFGANLEELEIHDLMQAVSIIFDTII</sequence>
<dbReference type="InterPro" id="IPR011992">
    <property type="entry name" value="EF-hand-dom_pair"/>
</dbReference>
<comment type="caution">
    <text evidence="3">The sequence shown here is derived from an EMBL/GenBank/DDBJ whole genome shotgun (WGS) entry which is preliminary data.</text>
</comment>
<organism evidence="3 4">
    <name type="scientific">Cynara cardunculus var. scolymus</name>
    <name type="common">Globe artichoke</name>
    <name type="synonym">Cynara scolymus</name>
    <dbReference type="NCBI Taxonomy" id="59895"/>
    <lineage>
        <taxon>Eukaryota</taxon>
        <taxon>Viridiplantae</taxon>
        <taxon>Streptophyta</taxon>
        <taxon>Embryophyta</taxon>
        <taxon>Tracheophyta</taxon>
        <taxon>Spermatophyta</taxon>
        <taxon>Magnoliopsida</taxon>
        <taxon>eudicotyledons</taxon>
        <taxon>Gunneridae</taxon>
        <taxon>Pentapetalae</taxon>
        <taxon>asterids</taxon>
        <taxon>campanulids</taxon>
        <taxon>Asterales</taxon>
        <taxon>Asteraceae</taxon>
        <taxon>Carduoideae</taxon>
        <taxon>Cardueae</taxon>
        <taxon>Carduinae</taxon>
        <taxon>Cynara</taxon>
    </lineage>
</organism>
<gene>
    <name evidence="3" type="ORF">Ccrd_013417</name>
</gene>
<dbReference type="SMART" id="SM00054">
    <property type="entry name" value="EFh"/>
    <property type="match status" value="1"/>
</dbReference>
<dbReference type="Gramene" id="KVI08212">
    <property type="protein sequence ID" value="KVI08212"/>
    <property type="gene ID" value="Ccrd_013417"/>
</dbReference>
<protein>
    <submittedName>
        <fullName evidence="3">Calcium-binding EF-hand</fullName>
    </submittedName>
</protein>
<keyword evidence="4" id="KW-1185">Reference proteome</keyword>
<dbReference type="GO" id="GO:0005509">
    <property type="term" value="F:calcium ion binding"/>
    <property type="evidence" value="ECO:0007669"/>
    <property type="project" value="InterPro"/>
</dbReference>
<dbReference type="STRING" id="59895.A0A103YFM2"/>
<feature type="domain" description="EF-hand" evidence="2">
    <location>
        <begin position="16"/>
        <end position="51"/>
    </location>
</feature>
<reference evidence="3 4" key="1">
    <citation type="journal article" date="2016" name="Sci. Rep.">
        <title>The genome sequence of the outbreeding globe artichoke constructed de novo incorporating a phase-aware low-pass sequencing strategy of F1 progeny.</title>
        <authorList>
            <person name="Scaglione D."/>
            <person name="Reyes-Chin-Wo S."/>
            <person name="Acquadro A."/>
            <person name="Froenicke L."/>
            <person name="Portis E."/>
            <person name="Beitel C."/>
            <person name="Tirone M."/>
            <person name="Mauro R."/>
            <person name="Lo Monaco A."/>
            <person name="Mauromicale G."/>
            <person name="Faccioli P."/>
            <person name="Cattivelli L."/>
            <person name="Rieseberg L."/>
            <person name="Michelmore R."/>
            <person name="Lanteri S."/>
        </authorList>
    </citation>
    <scope>NUCLEOTIDE SEQUENCE [LARGE SCALE GENOMIC DNA]</scope>
    <source>
        <strain evidence="3">2C</strain>
    </source>
</reference>
<name>A0A103YFM2_CYNCS</name>
<evidence type="ECO:0000256" key="1">
    <source>
        <dbReference type="ARBA" id="ARBA00022837"/>
    </source>
</evidence>
<dbReference type="EMBL" id="LEKV01001196">
    <property type="protein sequence ID" value="KVI08212.1"/>
    <property type="molecule type" value="Genomic_DNA"/>
</dbReference>
<dbReference type="CDD" id="cd00051">
    <property type="entry name" value="EFh"/>
    <property type="match status" value="1"/>
</dbReference>
<dbReference type="AlphaFoldDB" id="A0A103YFM2"/>
<evidence type="ECO:0000259" key="2">
    <source>
        <dbReference type="PROSITE" id="PS50222"/>
    </source>
</evidence>
<dbReference type="Pfam" id="PF00036">
    <property type="entry name" value="EF-hand_1"/>
    <property type="match status" value="1"/>
</dbReference>
<accession>A0A103YFM2</accession>
<evidence type="ECO:0000313" key="3">
    <source>
        <dbReference type="EMBL" id="KVI08212.1"/>
    </source>
</evidence>
<proteinExistence type="predicted"/>
<dbReference type="Proteomes" id="UP000243975">
    <property type="component" value="Unassembled WGS sequence"/>
</dbReference>
<keyword evidence="1" id="KW-0106">Calcium</keyword>
<dbReference type="PROSITE" id="PS00018">
    <property type="entry name" value="EF_HAND_1"/>
    <property type="match status" value="1"/>
</dbReference>
<evidence type="ECO:0000313" key="4">
    <source>
        <dbReference type="Proteomes" id="UP000243975"/>
    </source>
</evidence>
<dbReference type="OMA" id="STQPECT"/>
<dbReference type="Gene3D" id="1.10.238.10">
    <property type="entry name" value="EF-hand"/>
    <property type="match status" value="1"/>
</dbReference>
<dbReference type="InterPro" id="IPR018247">
    <property type="entry name" value="EF_Hand_1_Ca_BS"/>
</dbReference>
<dbReference type="PROSITE" id="PS50222">
    <property type="entry name" value="EF_HAND_2"/>
    <property type="match status" value="1"/>
</dbReference>
<dbReference type="InterPro" id="IPR002048">
    <property type="entry name" value="EF_hand_dom"/>
</dbReference>